<evidence type="ECO:0000256" key="3">
    <source>
        <dbReference type="ARBA" id="ARBA00020975"/>
    </source>
</evidence>
<evidence type="ECO:0000259" key="10">
    <source>
        <dbReference type="SMART" id="SM00762"/>
    </source>
</evidence>
<dbReference type="Pfam" id="PF20663">
    <property type="entry name" value="COG4_N"/>
    <property type="match status" value="1"/>
</dbReference>
<dbReference type="Pfam" id="PF20662">
    <property type="entry name" value="COG4_C"/>
    <property type="match status" value="1"/>
</dbReference>
<feature type="domain" description="COG4 transport protein middle alpha-helical bundle" evidence="10">
    <location>
        <begin position="153"/>
        <end position="487"/>
    </location>
</feature>
<comment type="subcellular location">
    <subcellularLocation>
        <location evidence="1">Golgi apparatus membrane</location>
        <topology evidence="1">Peripheral membrane protein</topology>
    </subcellularLocation>
</comment>
<dbReference type="EMBL" id="GL349448">
    <property type="protein sequence ID" value="KNC47766.1"/>
    <property type="molecule type" value="Genomic_DNA"/>
</dbReference>
<dbReference type="GO" id="GO:0015031">
    <property type="term" value="P:protein transport"/>
    <property type="evidence" value="ECO:0007669"/>
    <property type="project" value="UniProtKB-KW"/>
</dbReference>
<dbReference type="PANTHER" id="PTHR24016:SF0">
    <property type="entry name" value="CONSERVED OLIGOMERIC GOLGI COMPLEX SUBUNIT 4"/>
    <property type="match status" value="1"/>
</dbReference>
<evidence type="ECO:0000256" key="4">
    <source>
        <dbReference type="ARBA" id="ARBA00022448"/>
    </source>
</evidence>
<reference evidence="11 12" key="1">
    <citation type="submission" date="2010-05" db="EMBL/GenBank/DDBJ databases">
        <title>The Genome Sequence of Thecamonas trahens ATCC 50062.</title>
        <authorList>
            <consortium name="The Broad Institute Genome Sequencing Platform"/>
            <person name="Russ C."/>
            <person name="Cuomo C."/>
            <person name="Shea T."/>
            <person name="Young S.K."/>
            <person name="Zeng Q."/>
            <person name="Koehrsen M."/>
            <person name="Haas B."/>
            <person name="Borodovsky M."/>
            <person name="Guigo R."/>
            <person name="Alvarado L."/>
            <person name="Berlin A."/>
            <person name="Bochicchio J."/>
            <person name="Borenstein D."/>
            <person name="Chapman S."/>
            <person name="Chen Z."/>
            <person name="Freedman E."/>
            <person name="Gellesch M."/>
            <person name="Goldberg J."/>
            <person name="Griggs A."/>
            <person name="Gujja S."/>
            <person name="Heilman E."/>
            <person name="Heiman D."/>
            <person name="Hepburn T."/>
            <person name="Howarth C."/>
            <person name="Jen D."/>
            <person name="Larson L."/>
            <person name="Mehta T."/>
            <person name="Park D."/>
            <person name="Pearson M."/>
            <person name="Roberts A."/>
            <person name="Saif S."/>
            <person name="Shenoy N."/>
            <person name="Sisk P."/>
            <person name="Stolte C."/>
            <person name="Sykes S."/>
            <person name="Thomson T."/>
            <person name="Walk T."/>
            <person name="White J."/>
            <person name="Yandava C."/>
            <person name="Burger G."/>
            <person name="Gray M.W."/>
            <person name="Holland P.W.H."/>
            <person name="King N."/>
            <person name="Lang F.B.F."/>
            <person name="Roger A.J."/>
            <person name="Ruiz-Trillo I."/>
            <person name="Lander E."/>
            <person name="Nusbaum C."/>
        </authorList>
    </citation>
    <scope>NUCLEOTIDE SEQUENCE [LARGE SCALE GENOMIC DNA]</scope>
    <source>
        <strain evidence="11 12">ATCC 50062</strain>
    </source>
</reference>
<organism evidence="11 12">
    <name type="scientific">Thecamonas trahens ATCC 50062</name>
    <dbReference type="NCBI Taxonomy" id="461836"/>
    <lineage>
        <taxon>Eukaryota</taxon>
        <taxon>Apusozoa</taxon>
        <taxon>Apusomonadida</taxon>
        <taxon>Apusomonadidae</taxon>
        <taxon>Thecamonas</taxon>
    </lineage>
</organism>
<dbReference type="InterPro" id="IPR013167">
    <property type="entry name" value="COG4_M"/>
</dbReference>
<dbReference type="GO" id="GO:0000139">
    <property type="term" value="C:Golgi membrane"/>
    <property type="evidence" value="ECO:0007669"/>
    <property type="project" value="UniProtKB-SubCell"/>
</dbReference>
<feature type="coiled-coil region" evidence="9">
    <location>
        <begin position="15"/>
        <end position="42"/>
    </location>
</feature>
<evidence type="ECO:0000313" key="11">
    <source>
        <dbReference type="EMBL" id="KNC47766.1"/>
    </source>
</evidence>
<evidence type="ECO:0000256" key="9">
    <source>
        <dbReference type="SAM" id="Coils"/>
    </source>
</evidence>
<evidence type="ECO:0000256" key="5">
    <source>
        <dbReference type="ARBA" id="ARBA00022927"/>
    </source>
</evidence>
<dbReference type="AlphaFoldDB" id="A0A0L0D6Q6"/>
<dbReference type="Gene3D" id="1.20.58.1970">
    <property type="match status" value="1"/>
</dbReference>
<evidence type="ECO:0000313" key="12">
    <source>
        <dbReference type="Proteomes" id="UP000054408"/>
    </source>
</evidence>
<dbReference type="Proteomes" id="UP000054408">
    <property type="component" value="Unassembled WGS sequence"/>
</dbReference>
<gene>
    <name evidence="11" type="ORF">AMSG_03993</name>
</gene>
<sequence length="752" mass="80528">MEVGGVADVVNLTKLEDIQKALAATSQRERELDSELDALLAQQGQLTKRIALVRKAVPSLTTAQREARKVAARVDDTCTLAESVSGRVRELNTALERIDATLESVTEILNLKYCVEGISAAMDAADYEQAATYVAKYAAFDEAVLEQTSTEALVEAQARLKTEVSSQFAAAVEALDRDAVLRFGKLFAPIGLQAEGVAAYAGYLCKAIEFEFDKVFEGLQATLAGKAPTDEEEPATFVSVLTHLYDLTAFCIESEEAVVADMFGGASEAGGEPGSTPSDSDTLPFLVILGAIQAKVDELACKVLELFQSTRSLTKLARTISSASMASGKSGKGGTSSAGLPSTKQVDLLLYEMATISNRTEMFDAFLRKTAAGAVGEGDGTGEAAGSVASGLVHVSSLNKMVQEMIASYLSLEMYFMNESVARAIAMDEVADDSHTSSMIDDVFYVVSKCARRSVSTFSTNSVCAMVNNINFVLSESLVPLLQSQIEATGASLTAALEAAGKGKGKGGKDASETVQLNCAVVLNNLDQGAKYIPQLRTSIEADVADLKFAAADKAKIEMCLTDLSDSVALFESVLKEALDNVSSSLQPRLKPLTSALLDIPYELSEAQFAANERTDPFVSSLISGLSGVVAPFKAALSAANYDAFIASVMVYVARRLESDVRRKRFNQLGALQFDKDVRALIAFFSSLTSRPVRDKFARLTQIATLLNVEAVGEVMEYWGTLNWALKPAEVKRILRLRVEFSTNDVNGLKLE</sequence>
<dbReference type="OrthoDB" id="47059at2759"/>
<keyword evidence="5" id="KW-0653">Protein transport</keyword>
<dbReference type="SMART" id="SM00762">
    <property type="entry name" value="Cog4"/>
    <property type="match status" value="1"/>
</dbReference>
<evidence type="ECO:0000256" key="2">
    <source>
        <dbReference type="ARBA" id="ARBA00009215"/>
    </source>
</evidence>
<evidence type="ECO:0000256" key="8">
    <source>
        <dbReference type="ARBA" id="ARBA00031340"/>
    </source>
</evidence>
<dbReference type="InterPro" id="IPR048680">
    <property type="entry name" value="COG4_N"/>
</dbReference>
<dbReference type="Pfam" id="PF08318">
    <property type="entry name" value="COG4_m"/>
    <property type="match status" value="1"/>
</dbReference>
<dbReference type="STRING" id="461836.A0A0L0D6Q6"/>
<proteinExistence type="inferred from homology"/>
<evidence type="ECO:0000256" key="6">
    <source>
        <dbReference type="ARBA" id="ARBA00023034"/>
    </source>
</evidence>
<dbReference type="GeneID" id="25563559"/>
<dbReference type="OMA" id="RASECQQ"/>
<dbReference type="InterPro" id="IPR048684">
    <property type="entry name" value="COG4_C"/>
</dbReference>
<protein>
    <recommendedName>
        <fullName evidence="3">Conserved oligomeric Golgi complex subunit 4</fullName>
    </recommendedName>
    <alternativeName>
        <fullName evidence="8">Component of oligomeric Golgi complex 4</fullName>
    </alternativeName>
</protein>
<dbReference type="Gene3D" id="1.10.287.1060">
    <property type="entry name" value="ESAT-6-like"/>
    <property type="match status" value="1"/>
</dbReference>
<keyword evidence="9" id="KW-0175">Coiled coil</keyword>
<keyword evidence="12" id="KW-1185">Reference proteome</keyword>
<evidence type="ECO:0000256" key="1">
    <source>
        <dbReference type="ARBA" id="ARBA00004395"/>
    </source>
</evidence>
<dbReference type="eggNOG" id="KOG0412">
    <property type="taxonomic scope" value="Eukaryota"/>
</dbReference>
<keyword evidence="4" id="KW-0813">Transport</keyword>
<evidence type="ECO:0000256" key="7">
    <source>
        <dbReference type="ARBA" id="ARBA00023136"/>
    </source>
</evidence>
<keyword evidence="7" id="KW-0472">Membrane</keyword>
<keyword evidence="6" id="KW-0333">Golgi apparatus</keyword>
<dbReference type="PANTHER" id="PTHR24016">
    <property type="entry name" value="CONSERVED OLIGOMERIC GOLGI COMPLEX SUBUNIT 4"/>
    <property type="match status" value="1"/>
</dbReference>
<dbReference type="InterPro" id="IPR048682">
    <property type="entry name" value="COG4"/>
</dbReference>
<accession>A0A0L0D6Q6</accession>
<name>A0A0L0D6Q6_THETB</name>
<dbReference type="RefSeq" id="XP_013759244.1">
    <property type="nucleotide sequence ID" value="XM_013903790.1"/>
</dbReference>
<comment type="similarity">
    <text evidence="2">Belongs to the COG4 family.</text>
</comment>